<dbReference type="AlphaFoldDB" id="A0A7L9U969"/>
<evidence type="ECO:0000313" key="2">
    <source>
        <dbReference type="Proteomes" id="UP000593875"/>
    </source>
</evidence>
<accession>A0A7L9U969</accession>
<proteinExistence type="predicted"/>
<organism evidence="1 2">
    <name type="scientific">Massilia litorea</name>
    <dbReference type="NCBI Taxonomy" id="2769491"/>
    <lineage>
        <taxon>Bacteria</taxon>
        <taxon>Pseudomonadati</taxon>
        <taxon>Pseudomonadota</taxon>
        <taxon>Betaproteobacteria</taxon>
        <taxon>Burkholderiales</taxon>
        <taxon>Oxalobacteraceae</taxon>
        <taxon>Telluria group</taxon>
        <taxon>Massilia</taxon>
    </lineage>
</organism>
<gene>
    <name evidence="1" type="primary">tssF</name>
    <name evidence="1" type="ORF">LPB04_05865</name>
</gene>
<protein>
    <submittedName>
        <fullName evidence="1">Type VI secretion system baseplate subunit TssF</fullName>
    </submittedName>
</protein>
<dbReference type="Proteomes" id="UP000593875">
    <property type="component" value="Chromosome"/>
</dbReference>
<dbReference type="PANTHER" id="PTHR35370:SF1">
    <property type="entry name" value="TYPE VI SECRETION SYSTEM COMPONENT TSSF1"/>
    <property type="match status" value="1"/>
</dbReference>
<dbReference type="PIRSF" id="PIRSF028304">
    <property type="entry name" value="UCP028304"/>
    <property type="match status" value="1"/>
</dbReference>
<evidence type="ECO:0000313" key="1">
    <source>
        <dbReference type="EMBL" id="QOL50812.1"/>
    </source>
</evidence>
<dbReference type="EMBL" id="CP062941">
    <property type="protein sequence ID" value="QOL50812.1"/>
    <property type="molecule type" value="Genomic_DNA"/>
</dbReference>
<name>A0A7L9U969_9BURK</name>
<reference evidence="1 2" key="1">
    <citation type="submission" date="2020-10" db="EMBL/GenBank/DDBJ databases">
        <title>Genome sequencing of Massilia sp. LPB0304.</title>
        <authorList>
            <person name="Kim J."/>
        </authorList>
    </citation>
    <scope>NUCLEOTIDE SEQUENCE [LARGE SCALE GENOMIC DNA]</scope>
    <source>
        <strain evidence="1 2">LPB0304</strain>
    </source>
</reference>
<keyword evidence="2" id="KW-1185">Reference proteome</keyword>
<sequence length="613" mass="67613">MEQLLPYYESELGYLRRNLREFAERYPKIAGRLLISGEVCEDPHTERMIESFALLNARIAKRLDDDYPEFTEALFDVLYPHYLRPFPSCSIARLDFTGAAKQQTTAGTIPRGTQLTTRPVRGAACTFRTVYPVAVAPLALAAASFSDILRAPDAVRPPPGATASISLRIAGSAEQVDVNQLDLPRLRVFIDGEPSFCAALRDALFMRTVAAYAEGDGNGRWVQLPAIPVQPAGFDDAESLIDFPARSHAAYRLLTEYFCFPEKFNFFDIDLQQLSAALPGAKSITLHLALSGIRSDSNTARMLGTLSTNNVLLGCTPVVNLFRQRGEPIRLTHTTASYPVLADARRAFAFEVQAIDSVNLVRQTPQGETVVQFRPFYSLQHAQTPEQNGHYWAMRRDETLAERSPGFETQIAIVDIDFDPAAVETDTLNLELTCSNRDLPSLLPYGQAGGDLFLEGGSSVRTIHFLRKPTHSWRFPSGRSAHWRLISHLSLNHLSISAGGVEAFREMLALYDLPRSPSSQRQIGGITAIEQGATTAWLAGNPFNCLVRGVQVRLAIDEEAFIGSGIHAFTHIVERFLALYVHANSFTQLVIVSAKTGEELLTCTPKSGDLSLL</sequence>
<dbReference type="Pfam" id="PF05947">
    <property type="entry name" value="T6SS_TssF"/>
    <property type="match status" value="1"/>
</dbReference>
<dbReference type="PANTHER" id="PTHR35370">
    <property type="entry name" value="CYTOPLASMIC PROTEIN-RELATED-RELATED"/>
    <property type="match status" value="1"/>
</dbReference>
<dbReference type="RefSeq" id="WP_193687798.1">
    <property type="nucleotide sequence ID" value="NZ_CP062941.1"/>
</dbReference>
<dbReference type="NCBIfam" id="TIGR03359">
    <property type="entry name" value="VI_chp_6"/>
    <property type="match status" value="1"/>
</dbReference>
<dbReference type="KEGG" id="mlir:LPB04_05865"/>
<dbReference type="InterPro" id="IPR010272">
    <property type="entry name" value="T6SS_TssF"/>
</dbReference>